<dbReference type="RefSeq" id="WP_376845462.1">
    <property type="nucleotide sequence ID" value="NZ_JBHSFW010000001.1"/>
</dbReference>
<feature type="domain" description="HTH tetR-type" evidence="3">
    <location>
        <begin position="9"/>
        <end position="69"/>
    </location>
</feature>
<proteinExistence type="predicted"/>
<dbReference type="SUPFAM" id="SSF46689">
    <property type="entry name" value="Homeodomain-like"/>
    <property type="match status" value="1"/>
</dbReference>
<organism evidence="4 5">
    <name type="scientific">Camelliibacillus cellulosilyticus</name>
    <dbReference type="NCBI Taxonomy" id="2174486"/>
    <lineage>
        <taxon>Bacteria</taxon>
        <taxon>Bacillati</taxon>
        <taxon>Bacillota</taxon>
        <taxon>Bacilli</taxon>
        <taxon>Bacillales</taxon>
        <taxon>Sporolactobacillaceae</taxon>
        <taxon>Camelliibacillus</taxon>
    </lineage>
</organism>
<dbReference type="InterPro" id="IPR050624">
    <property type="entry name" value="HTH-type_Tx_Regulator"/>
</dbReference>
<dbReference type="EMBL" id="JBHSFW010000001">
    <property type="protein sequence ID" value="MFC4618479.1"/>
    <property type="molecule type" value="Genomic_DNA"/>
</dbReference>
<dbReference type="PANTHER" id="PTHR43479:SF11">
    <property type="entry name" value="ACREF_ENVCD OPERON REPRESSOR-RELATED"/>
    <property type="match status" value="1"/>
</dbReference>
<comment type="caution">
    <text evidence="4">The sequence shown here is derived from an EMBL/GenBank/DDBJ whole genome shotgun (WGS) entry which is preliminary data.</text>
</comment>
<name>A0ABV9GJK8_9BACL</name>
<protein>
    <submittedName>
        <fullName evidence="4">TetR/AcrR family transcriptional regulator</fullName>
    </submittedName>
</protein>
<dbReference type="InterPro" id="IPR009057">
    <property type="entry name" value="Homeodomain-like_sf"/>
</dbReference>
<evidence type="ECO:0000256" key="1">
    <source>
        <dbReference type="ARBA" id="ARBA00023125"/>
    </source>
</evidence>
<reference evidence="5" key="1">
    <citation type="journal article" date="2019" name="Int. J. Syst. Evol. Microbiol.">
        <title>The Global Catalogue of Microorganisms (GCM) 10K type strain sequencing project: providing services to taxonomists for standard genome sequencing and annotation.</title>
        <authorList>
            <consortium name="The Broad Institute Genomics Platform"/>
            <consortium name="The Broad Institute Genome Sequencing Center for Infectious Disease"/>
            <person name="Wu L."/>
            <person name="Ma J."/>
        </authorList>
    </citation>
    <scope>NUCLEOTIDE SEQUENCE [LARGE SCALE GENOMIC DNA]</scope>
    <source>
        <strain evidence="5">CGMCC 1.16306</strain>
    </source>
</reference>
<dbReference type="Proteomes" id="UP001596022">
    <property type="component" value="Unassembled WGS sequence"/>
</dbReference>
<sequence>MKEWIPIPGSVKSNIIAAALKAFGEKGYQNVHVKTLAKEVGVTTGAIYHHFESKINLYRIVREEIERRIVDRMEGAAALFNDSVTAMRAALLVAFDAAVKFHVCRLLSEPDPSNGPDRIQDCLLSLADEASRDIALLLPATWRAALAAVDDQRLSPEAGRKALERLLQ</sequence>
<keyword evidence="5" id="KW-1185">Reference proteome</keyword>
<dbReference type="InterPro" id="IPR001647">
    <property type="entry name" value="HTH_TetR"/>
</dbReference>
<accession>A0ABV9GJK8</accession>
<gene>
    <name evidence="4" type="ORF">ACFO4N_06995</name>
</gene>
<dbReference type="Gene3D" id="1.10.357.10">
    <property type="entry name" value="Tetracycline Repressor, domain 2"/>
    <property type="match status" value="1"/>
</dbReference>
<keyword evidence="1 2" id="KW-0238">DNA-binding</keyword>
<evidence type="ECO:0000313" key="5">
    <source>
        <dbReference type="Proteomes" id="UP001596022"/>
    </source>
</evidence>
<dbReference type="Pfam" id="PF00440">
    <property type="entry name" value="TetR_N"/>
    <property type="match status" value="1"/>
</dbReference>
<evidence type="ECO:0000256" key="2">
    <source>
        <dbReference type="PROSITE-ProRule" id="PRU00335"/>
    </source>
</evidence>
<dbReference type="PANTHER" id="PTHR43479">
    <property type="entry name" value="ACREF/ENVCD OPERON REPRESSOR-RELATED"/>
    <property type="match status" value="1"/>
</dbReference>
<evidence type="ECO:0000259" key="3">
    <source>
        <dbReference type="PROSITE" id="PS50977"/>
    </source>
</evidence>
<evidence type="ECO:0000313" key="4">
    <source>
        <dbReference type="EMBL" id="MFC4618479.1"/>
    </source>
</evidence>
<feature type="DNA-binding region" description="H-T-H motif" evidence="2">
    <location>
        <begin position="32"/>
        <end position="51"/>
    </location>
</feature>
<dbReference type="PRINTS" id="PR00455">
    <property type="entry name" value="HTHTETR"/>
</dbReference>
<dbReference type="PROSITE" id="PS50977">
    <property type="entry name" value="HTH_TETR_2"/>
    <property type="match status" value="1"/>
</dbReference>